<sequence length="148" mass="16272">MGLHLAPPITSSQSPGFHEDLVQNAEPGHLMFALQPEVASQPLAYSSATEIPLQRWTHVAVTFDGQVVRFFIDGRLDSQYALAARIRSSPAPLLLGNYFDPLLLTRFGGRLRVRDGADQTPYYAYQGAIDELRISSAAREGFPVTTGR</sequence>
<gene>
    <name evidence="2" type="ORF">E6K73_04665</name>
</gene>
<dbReference type="InterPro" id="IPR013320">
    <property type="entry name" value="ConA-like_dom_sf"/>
</dbReference>
<dbReference type="SUPFAM" id="SSF49899">
    <property type="entry name" value="Concanavalin A-like lectins/glucanases"/>
    <property type="match status" value="1"/>
</dbReference>
<name>A0A538SKA4_UNCEI</name>
<feature type="region of interest" description="Disordered" evidence="1">
    <location>
        <begin position="1"/>
        <end position="20"/>
    </location>
</feature>
<evidence type="ECO:0000313" key="3">
    <source>
        <dbReference type="Proteomes" id="UP000320184"/>
    </source>
</evidence>
<organism evidence="2 3">
    <name type="scientific">Eiseniibacteriota bacterium</name>
    <dbReference type="NCBI Taxonomy" id="2212470"/>
    <lineage>
        <taxon>Bacteria</taxon>
        <taxon>Candidatus Eiseniibacteriota</taxon>
    </lineage>
</organism>
<evidence type="ECO:0000256" key="1">
    <source>
        <dbReference type="SAM" id="MobiDB-lite"/>
    </source>
</evidence>
<protein>
    <submittedName>
        <fullName evidence="2">LamG domain-containing protein</fullName>
    </submittedName>
</protein>
<accession>A0A538SKA4</accession>
<reference evidence="2 3" key="1">
    <citation type="journal article" date="2019" name="Nat. Microbiol.">
        <title>Mediterranean grassland soil C-N compound turnover is dependent on rainfall and depth, and is mediated by genomically divergent microorganisms.</title>
        <authorList>
            <person name="Diamond S."/>
            <person name="Andeer P.F."/>
            <person name="Li Z."/>
            <person name="Crits-Christoph A."/>
            <person name="Burstein D."/>
            <person name="Anantharaman K."/>
            <person name="Lane K.R."/>
            <person name="Thomas B.C."/>
            <person name="Pan C."/>
            <person name="Northen T.R."/>
            <person name="Banfield J.F."/>
        </authorList>
    </citation>
    <scope>NUCLEOTIDE SEQUENCE [LARGE SCALE GENOMIC DNA]</scope>
    <source>
        <strain evidence="2">WS_3</strain>
    </source>
</reference>
<comment type="caution">
    <text evidence="2">The sequence shown here is derived from an EMBL/GenBank/DDBJ whole genome shotgun (WGS) entry which is preliminary data.</text>
</comment>
<dbReference type="AlphaFoldDB" id="A0A538SKA4"/>
<proteinExistence type="predicted"/>
<dbReference type="Proteomes" id="UP000320184">
    <property type="component" value="Unassembled WGS sequence"/>
</dbReference>
<evidence type="ECO:0000313" key="2">
    <source>
        <dbReference type="EMBL" id="TMQ51791.1"/>
    </source>
</evidence>
<dbReference type="Pfam" id="PF13385">
    <property type="entry name" value="Laminin_G_3"/>
    <property type="match status" value="1"/>
</dbReference>
<dbReference type="EMBL" id="VBOT01000053">
    <property type="protein sequence ID" value="TMQ51791.1"/>
    <property type="molecule type" value="Genomic_DNA"/>
</dbReference>
<dbReference type="Gene3D" id="2.60.120.200">
    <property type="match status" value="1"/>
</dbReference>